<proteinExistence type="predicted"/>
<gene>
    <name evidence="3" type="ORF">V8247_08750</name>
</gene>
<keyword evidence="2" id="KW-1133">Transmembrane helix</keyword>
<evidence type="ECO:0000313" key="3">
    <source>
        <dbReference type="EMBL" id="WWX25323.1"/>
    </source>
</evidence>
<evidence type="ECO:0000256" key="1">
    <source>
        <dbReference type="SAM" id="MobiDB-lite"/>
    </source>
</evidence>
<sequence length="108" mass="11080">MNSDSGIDNISVPPSDAVPENSLSASDTQGLSPSIYQLHLLAYGETVSLVTERRVDLDLATGGIIKPDDMGDNNSSGGLSPIFIIIPVAIVVGGGLVFLILKGSGAKK</sequence>
<evidence type="ECO:0000313" key="4">
    <source>
        <dbReference type="Proteomes" id="UP001375370"/>
    </source>
</evidence>
<organism evidence="3 4">
    <name type="scientific">Candidatus Dehalogenimonas loeffleri</name>
    <dbReference type="NCBI Taxonomy" id="3127115"/>
    <lineage>
        <taxon>Bacteria</taxon>
        <taxon>Bacillati</taxon>
        <taxon>Chloroflexota</taxon>
        <taxon>Dehalococcoidia</taxon>
        <taxon>Dehalococcoidales</taxon>
        <taxon>Dehalococcoidaceae</taxon>
        <taxon>Dehalogenimonas</taxon>
    </lineage>
</organism>
<dbReference type="Proteomes" id="UP001375370">
    <property type="component" value="Chromosome"/>
</dbReference>
<keyword evidence="4" id="KW-1185">Reference proteome</keyword>
<evidence type="ECO:0000256" key="2">
    <source>
        <dbReference type="SAM" id="Phobius"/>
    </source>
</evidence>
<protein>
    <submittedName>
        <fullName evidence="3">Uncharacterized protein</fullName>
    </submittedName>
</protein>
<reference evidence="3 4" key="1">
    <citation type="submission" date="2024-03" db="EMBL/GenBank/DDBJ databases">
        <title>A Dehalogenimonas Isolated from Estuarine Sediments Dihaloeliminates Chlorinated Alkanes.</title>
        <authorList>
            <person name="Yang Y."/>
            <person name="Wang H."/>
        </authorList>
    </citation>
    <scope>NUCLEOTIDE SEQUENCE [LARGE SCALE GENOMIC DNA]</scope>
    <source>
        <strain evidence="3 4">W</strain>
    </source>
</reference>
<dbReference type="EMBL" id="CP146612">
    <property type="protein sequence ID" value="WWX25323.1"/>
    <property type="molecule type" value="Genomic_DNA"/>
</dbReference>
<name>A0ABZ2J981_9CHLR</name>
<feature type="region of interest" description="Disordered" evidence="1">
    <location>
        <begin position="1"/>
        <end position="28"/>
    </location>
</feature>
<accession>A0ABZ2J981</accession>
<keyword evidence="2" id="KW-0472">Membrane</keyword>
<keyword evidence="2" id="KW-0812">Transmembrane</keyword>
<dbReference type="RefSeq" id="WP_338737463.1">
    <property type="nucleotide sequence ID" value="NZ_CP146612.1"/>
</dbReference>
<feature type="transmembrane region" description="Helical" evidence="2">
    <location>
        <begin position="79"/>
        <end position="101"/>
    </location>
</feature>